<dbReference type="InterPro" id="IPR032738">
    <property type="entry name" value="Tbc1d30_C"/>
</dbReference>
<accession>A0A6P3QDL4</accession>
<dbReference type="PANTHER" id="PTHR36290">
    <property type="entry name" value="RIKEN CDNA D630039A03 GENE"/>
    <property type="match status" value="1"/>
</dbReference>
<evidence type="ECO:0000259" key="2">
    <source>
        <dbReference type="Pfam" id="PF15733"/>
    </source>
</evidence>
<dbReference type="KEGG" id="pvp:105295322"/>
<dbReference type="AlphaFoldDB" id="A0A6P3QDL4"/>
<feature type="region of interest" description="Disordered" evidence="1">
    <location>
        <begin position="135"/>
        <end position="172"/>
    </location>
</feature>
<dbReference type="GeneID" id="105295322"/>
<dbReference type="RefSeq" id="XP_011363235.1">
    <property type="nucleotide sequence ID" value="XM_011364933.2"/>
</dbReference>
<feature type="domain" description="TBC1" evidence="2">
    <location>
        <begin position="38"/>
        <end position="153"/>
    </location>
</feature>
<name>A0A6P3QDL4_PTEVA</name>
<dbReference type="PANTHER" id="PTHR36290:SF1">
    <property type="entry name" value="RIKEN CDNA D630039A03 GENE"/>
    <property type="match status" value="1"/>
</dbReference>
<keyword evidence="3" id="KW-1185">Reference proteome</keyword>
<feature type="region of interest" description="Disordered" evidence="1">
    <location>
        <begin position="185"/>
        <end position="239"/>
    </location>
</feature>
<evidence type="ECO:0000313" key="4">
    <source>
        <dbReference type="RefSeq" id="XP_011363235.1"/>
    </source>
</evidence>
<feature type="compositionally biased region" description="Polar residues" evidence="1">
    <location>
        <begin position="158"/>
        <end position="168"/>
    </location>
</feature>
<dbReference type="Proteomes" id="UP000515202">
    <property type="component" value="Unplaced"/>
</dbReference>
<protein>
    <submittedName>
        <fullName evidence="4">Uncharacterized protein C9orf152 homolog</fullName>
    </submittedName>
</protein>
<evidence type="ECO:0000313" key="3">
    <source>
        <dbReference type="Proteomes" id="UP000515202"/>
    </source>
</evidence>
<dbReference type="CTD" id="113419493"/>
<dbReference type="OrthoDB" id="9935880at2759"/>
<dbReference type="Pfam" id="PF15733">
    <property type="entry name" value="DUF4682"/>
    <property type="match status" value="1"/>
</dbReference>
<evidence type="ECO:0000256" key="1">
    <source>
        <dbReference type="SAM" id="MobiDB-lite"/>
    </source>
</evidence>
<sequence>MKGSCPCLCPAHFSQLGSLFMAEGSKIQALGKGPPLSIQLLRAQYEGLRQQQRAQAHLVVLPKGENMPTPAESIVSAVWINKERRHSLSVDTVDPEAAGTLEEADGGCLQAPASPWHTHLQMHCLVQTFHQETSHPVRHKGKLRGCEQRLPEEGDPGSSENKQMTHQGTPPIPGAAQHECHVGNSQAKAVGSGLRNGMQCPSSIKNPHRSRKPDHYPFPQRKTPRISQAARNLGLYGPA</sequence>
<proteinExistence type="predicted"/>
<gene>
    <name evidence="4" type="primary">CUNH9orf152</name>
</gene>
<reference evidence="4" key="1">
    <citation type="submission" date="2025-08" db="UniProtKB">
        <authorList>
            <consortium name="RefSeq"/>
        </authorList>
    </citation>
    <scope>IDENTIFICATION</scope>
    <source>
        <tissue evidence="4">Kidney</tissue>
    </source>
</reference>
<organism evidence="3 4">
    <name type="scientific">Pteropus vampyrus</name>
    <name type="common">Large flying fox</name>
    <dbReference type="NCBI Taxonomy" id="132908"/>
    <lineage>
        <taxon>Eukaryota</taxon>
        <taxon>Metazoa</taxon>
        <taxon>Chordata</taxon>
        <taxon>Craniata</taxon>
        <taxon>Vertebrata</taxon>
        <taxon>Euteleostomi</taxon>
        <taxon>Mammalia</taxon>
        <taxon>Eutheria</taxon>
        <taxon>Laurasiatheria</taxon>
        <taxon>Chiroptera</taxon>
        <taxon>Yinpterochiroptera</taxon>
        <taxon>Pteropodoidea</taxon>
        <taxon>Pteropodidae</taxon>
        <taxon>Pteropodinae</taxon>
        <taxon>Pteropus</taxon>
    </lineage>
</organism>